<keyword evidence="4" id="KW-1185">Reference proteome</keyword>
<dbReference type="KEGG" id="caa:Caka_0379"/>
<comment type="similarity">
    <text evidence="1">Belongs to the glycosyl hydrolase 16 family.</text>
</comment>
<evidence type="ECO:0000313" key="3">
    <source>
        <dbReference type="EMBL" id="ADE53404.1"/>
    </source>
</evidence>
<dbReference type="GO" id="GO:0004553">
    <property type="term" value="F:hydrolase activity, hydrolyzing O-glycosyl compounds"/>
    <property type="evidence" value="ECO:0007669"/>
    <property type="project" value="InterPro"/>
</dbReference>
<dbReference type="eggNOG" id="COG2273">
    <property type="taxonomic scope" value="Bacteria"/>
</dbReference>
<organism evidence="3 4">
    <name type="scientific">Coraliomargarita akajimensis (strain DSM 45221 / IAM 15411 / JCM 23193 / KCTC 12865 / 04OKA010-24)</name>
    <dbReference type="NCBI Taxonomy" id="583355"/>
    <lineage>
        <taxon>Bacteria</taxon>
        <taxon>Pseudomonadati</taxon>
        <taxon>Verrucomicrobiota</taxon>
        <taxon>Opitutia</taxon>
        <taxon>Puniceicoccales</taxon>
        <taxon>Coraliomargaritaceae</taxon>
        <taxon>Coraliomargarita</taxon>
    </lineage>
</organism>
<reference evidence="3 4" key="1">
    <citation type="journal article" date="2010" name="Stand. Genomic Sci.">
        <title>Complete genome sequence of Coraliomargarita akajimensis type strain (04OKA010-24).</title>
        <authorList>
            <person name="Mavromatis K."/>
            <person name="Abt B."/>
            <person name="Brambilla E."/>
            <person name="Lapidus A."/>
            <person name="Copeland A."/>
            <person name="Deshpande S."/>
            <person name="Nolan M."/>
            <person name="Lucas S."/>
            <person name="Tice H."/>
            <person name="Cheng J.F."/>
            <person name="Han C."/>
            <person name="Detter J.C."/>
            <person name="Woyke T."/>
            <person name="Goodwin L."/>
            <person name="Pitluck S."/>
            <person name="Held B."/>
            <person name="Brettin T."/>
            <person name="Tapia R."/>
            <person name="Ivanova N."/>
            <person name="Mikhailova N."/>
            <person name="Pati A."/>
            <person name="Liolios K."/>
            <person name="Chen A."/>
            <person name="Palaniappan K."/>
            <person name="Land M."/>
            <person name="Hauser L."/>
            <person name="Chang Y.J."/>
            <person name="Jeffries C.D."/>
            <person name="Rohde M."/>
            <person name="Goker M."/>
            <person name="Bristow J."/>
            <person name="Eisen J.A."/>
            <person name="Markowitz V."/>
            <person name="Hugenholtz P."/>
            <person name="Klenk H.P."/>
            <person name="Kyrpides N.C."/>
        </authorList>
    </citation>
    <scope>NUCLEOTIDE SEQUENCE [LARGE SCALE GENOMIC DNA]</scope>
    <source>
        <strain evidence="4">DSM 45221 / IAM 15411 / JCM 23193 / KCTC 12865</strain>
    </source>
</reference>
<dbReference type="Proteomes" id="UP000000925">
    <property type="component" value="Chromosome"/>
</dbReference>
<evidence type="ECO:0000313" key="4">
    <source>
        <dbReference type="Proteomes" id="UP000000925"/>
    </source>
</evidence>
<accession>D5EMJ8</accession>
<dbReference type="Gene3D" id="2.60.120.200">
    <property type="match status" value="1"/>
</dbReference>
<evidence type="ECO:0000259" key="2">
    <source>
        <dbReference type="PROSITE" id="PS51762"/>
    </source>
</evidence>
<dbReference type="SUPFAM" id="SSF49899">
    <property type="entry name" value="Concanavalin A-like lectins/glucanases"/>
    <property type="match status" value="1"/>
</dbReference>
<name>D5EMJ8_CORAD</name>
<evidence type="ECO:0000256" key="1">
    <source>
        <dbReference type="ARBA" id="ARBA00006865"/>
    </source>
</evidence>
<dbReference type="EMBL" id="CP001998">
    <property type="protein sequence ID" value="ADE53404.1"/>
    <property type="molecule type" value="Genomic_DNA"/>
</dbReference>
<dbReference type="InterPro" id="IPR013320">
    <property type="entry name" value="ConA-like_dom_sf"/>
</dbReference>
<dbReference type="AlphaFoldDB" id="D5EMJ8"/>
<proteinExistence type="inferred from homology"/>
<sequence>MLKSARILIAILSLAVFAGIIFFVNQQPETTEAVDSAKEASPEVVEPTVEVNEMPEPEAVVEPQPVVPETVADLPTPDRYAFHRLLSHDGREMEAQVLDVVDGTVYIRRHDKRIFKIAFDRFHPSTLKLLESWQAAYAHEVNAEQKAYLDAQLNVKPKALASAAPKVPVDVRASLGEDRPTGPYLEDRIKGVTWAAVEEMSDEFNGKRLDDDKWQAEPKGNGWNWLGRPPGLFRAENVRVEDGKMKVTVSKLEEPEYIQGWSGNTMEFLYQGAIVRSHHAGEPGMFFECKMKANATEMSSTFWLMTKGQTIKKLELDVQECVGVVSDDAEPWAEGWDAIYHSNMIHRTNKHNPEKVQHQNSIKLDTKNHERYYIYGVWWKSETEALFYLDGEHVYTIQAPIEWDVPAYIQMAIETYDWNPVPERGSMVEKGDEEERTTSYDWVRVWKAK</sequence>
<dbReference type="HOGENOM" id="CLU_609308_0_0_0"/>
<dbReference type="InterPro" id="IPR000757">
    <property type="entry name" value="Beta-glucanase-like"/>
</dbReference>
<protein>
    <recommendedName>
        <fullName evidence="2">GH16 domain-containing protein</fullName>
    </recommendedName>
</protein>
<gene>
    <name evidence="3" type="ordered locus">Caka_0379</name>
</gene>
<dbReference type="SMR" id="D5EMJ8"/>
<dbReference type="STRING" id="583355.Caka_0379"/>
<dbReference type="PROSITE" id="PS51762">
    <property type="entry name" value="GH16_2"/>
    <property type="match status" value="1"/>
</dbReference>
<feature type="domain" description="GH16" evidence="2">
    <location>
        <begin position="192"/>
        <end position="449"/>
    </location>
</feature>
<dbReference type="Pfam" id="PF00722">
    <property type="entry name" value="Glyco_hydro_16"/>
    <property type="match status" value="1"/>
</dbReference>
<dbReference type="CAZy" id="GH16">
    <property type="family name" value="Glycoside Hydrolase Family 16"/>
</dbReference>
<dbReference type="RefSeq" id="WP_013042129.1">
    <property type="nucleotide sequence ID" value="NC_014008.1"/>
</dbReference>
<dbReference type="GO" id="GO:0005975">
    <property type="term" value="P:carbohydrate metabolic process"/>
    <property type="evidence" value="ECO:0007669"/>
    <property type="project" value="InterPro"/>
</dbReference>